<reference evidence="1" key="1">
    <citation type="submission" date="2024-12" db="EMBL/GenBank/DDBJ databases">
        <authorList>
            <person name="Wu N."/>
        </authorList>
    </citation>
    <scope>NUCLEOTIDE SEQUENCE</scope>
    <source>
        <strain evidence="1">P15</strain>
    </source>
</reference>
<accession>A0ACC7NVR4</accession>
<evidence type="ECO:0000313" key="2">
    <source>
        <dbReference type="Proteomes" id="UP001631969"/>
    </source>
</evidence>
<comment type="caution">
    <text evidence="1">The sequence shown here is derived from an EMBL/GenBank/DDBJ whole genome shotgun (WGS) entry which is preliminary data.</text>
</comment>
<dbReference type="Proteomes" id="UP001631969">
    <property type="component" value="Unassembled WGS sequence"/>
</dbReference>
<organism evidence="1 2">
    <name type="scientific">Paenibacillus mesotrionivorans</name>
    <dbReference type="NCBI Taxonomy" id="3160968"/>
    <lineage>
        <taxon>Bacteria</taxon>
        <taxon>Bacillati</taxon>
        <taxon>Bacillota</taxon>
        <taxon>Bacilli</taxon>
        <taxon>Bacillales</taxon>
        <taxon>Paenibacillaceae</taxon>
        <taxon>Paenibacillus</taxon>
    </lineage>
</organism>
<proteinExistence type="predicted"/>
<sequence length="278" mass="31411">MLTNHSLLHEQNQHGLLLTSVAAAEDGRLYASAVNEGIFRIDNTAAWSRLPHELPAGVTVNRLEAEDGQIFACTEQGLFQLREDGWRTTKITVPCYRLRSKGGVLYVATGNGLWYRFNDNWVRTSYSEEAVFDLFMTPQMIFMARSTGIFLFDRYTQSSEEFKVGSSVSSLCVLHGYLLGADGLGNLVAGDKRGRFNTHHYKGIRIFSLESCEGRIYACTSRGLYQVLYWKDRFHLCSAVTGFPVTDVAFDKDNLYLSTYFEGLRILPRRRSHVSGEA</sequence>
<gene>
    <name evidence="1" type="ORF">ACI1P1_07705</name>
</gene>
<evidence type="ECO:0000313" key="1">
    <source>
        <dbReference type="EMBL" id="MFM9328166.1"/>
    </source>
</evidence>
<protein>
    <submittedName>
        <fullName evidence="1">Uncharacterized protein</fullName>
    </submittedName>
</protein>
<keyword evidence="2" id="KW-1185">Reference proteome</keyword>
<name>A0ACC7NVR4_9BACL</name>
<dbReference type="EMBL" id="JBJURJ010000004">
    <property type="protein sequence ID" value="MFM9328166.1"/>
    <property type="molecule type" value="Genomic_DNA"/>
</dbReference>